<keyword evidence="2" id="KW-1185">Reference proteome</keyword>
<dbReference type="PANTHER" id="PTHR34127">
    <property type="entry name" value="OS04G0405600 PROTEIN"/>
    <property type="match status" value="1"/>
</dbReference>
<evidence type="ECO:0000313" key="1">
    <source>
        <dbReference type="EMBL" id="KAL2611633.1"/>
    </source>
</evidence>
<evidence type="ECO:0000313" key="2">
    <source>
        <dbReference type="Proteomes" id="UP001605036"/>
    </source>
</evidence>
<proteinExistence type="predicted"/>
<dbReference type="EMBL" id="JBHFFA010000007">
    <property type="protein sequence ID" value="KAL2611633.1"/>
    <property type="molecule type" value="Genomic_DNA"/>
</dbReference>
<protein>
    <submittedName>
        <fullName evidence="1">Uncharacterized protein</fullName>
    </submittedName>
</protein>
<reference evidence="1 2" key="1">
    <citation type="submission" date="2024-09" db="EMBL/GenBank/DDBJ databases">
        <title>Chromosome-scale assembly of Riccia fluitans.</title>
        <authorList>
            <person name="Paukszto L."/>
            <person name="Sawicki J."/>
            <person name="Karawczyk K."/>
            <person name="Piernik-Szablinska J."/>
            <person name="Szczecinska M."/>
            <person name="Mazdziarz M."/>
        </authorList>
    </citation>
    <scope>NUCLEOTIDE SEQUENCE [LARGE SCALE GENOMIC DNA]</scope>
    <source>
        <strain evidence="1">Rf_01</strain>
        <tissue evidence="1">Aerial parts of the thallus</tissue>
    </source>
</reference>
<dbReference type="InterPro" id="IPR010765">
    <property type="entry name" value="DUF1350"/>
</dbReference>
<gene>
    <name evidence="1" type="ORF">R1flu_023325</name>
</gene>
<dbReference type="AlphaFoldDB" id="A0ABD1XRR0"/>
<organism evidence="1 2">
    <name type="scientific">Riccia fluitans</name>
    <dbReference type="NCBI Taxonomy" id="41844"/>
    <lineage>
        <taxon>Eukaryota</taxon>
        <taxon>Viridiplantae</taxon>
        <taxon>Streptophyta</taxon>
        <taxon>Embryophyta</taxon>
        <taxon>Marchantiophyta</taxon>
        <taxon>Marchantiopsida</taxon>
        <taxon>Marchantiidae</taxon>
        <taxon>Marchantiales</taxon>
        <taxon>Ricciaceae</taxon>
        <taxon>Riccia</taxon>
    </lineage>
</organism>
<dbReference type="Proteomes" id="UP001605036">
    <property type="component" value="Unassembled WGS sequence"/>
</dbReference>
<name>A0ABD1XRR0_9MARC</name>
<dbReference type="PANTHER" id="PTHR34127:SF3">
    <property type="entry name" value="INITIATION FACTOR 4F SUBUNIT (DUF1350)"/>
    <property type="match status" value="1"/>
</dbReference>
<sequence>MFWTPSSSARVNSEVKIVAISVSIHGTRLLSGRVTSERGKALRMRSSRGRNLFPARCLGNSRASYAGDGNSWSSSASQGGAKPSGRYERIGDCLVFPPLPKFREPKGIIKFLGGAFIGASPDVTYGYFIELLAKEGYLIVATPYNVTFDHEQSALKIHEKFNSTLKTLRYYGFSTAGLSAEKLSTLPVYSVGHSNGALMQVLIGSLCSDGQLPKANAIISFNNKPAADAVPFFNQMGPAMQQAAPVLQSSPFTSMAASFAAEAMRLARDVSIPLPPGVGQDDLKSVQNFFEQIPGVLNQVTEGVSEFRPTPAENRRTIAAKYSVPNNLLVKFTDDTIDETDLVEEPIRSRSFYLGGTFKKLIITGTHATPLAQDLKWEVRDVYSPVDAVAQVVKYAALADLRSLARNVADFFDTVS</sequence>
<comment type="caution">
    <text evidence="1">The sequence shown here is derived from an EMBL/GenBank/DDBJ whole genome shotgun (WGS) entry which is preliminary data.</text>
</comment>
<dbReference type="Pfam" id="PF07082">
    <property type="entry name" value="DUF1350"/>
    <property type="match status" value="1"/>
</dbReference>
<accession>A0ABD1XRR0</accession>